<dbReference type="Gene3D" id="1.20.1720.10">
    <property type="entry name" value="Multidrug resistance protein D"/>
    <property type="match status" value="1"/>
</dbReference>
<evidence type="ECO:0000256" key="6">
    <source>
        <dbReference type="ARBA" id="ARBA00023136"/>
    </source>
</evidence>
<evidence type="ECO:0000256" key="1">
    <source>
        <dbReference type="ARBA" id="ARBA00004651"/>
    </source>
</evidence>
<dbReference type="GO" id="GO:0022857">
    <property type="term" value="F:transmembrane transporter activity"/>
    <property type="evidence" value="ECO:0007669"/>
    <property type="project" value="InterPro"/>
</dbReference>
<feature type="transmembrane region" description="Helical" evidence="7">
    <location>
        <begin position="317"/>
        <end position="338"/>
    </location>
</feature>
<feature type="transmembrane region" description="Helical" evidence="7">
    <location>
        <begin position="178"/>
        <end position="200"/>
    </location>
</feature>
<feature type="transmembrane region" description="Helical" evidence="7">
    <location>
        <begin position="64"/>
        <end position="80"/>
    </location>
</feature>
<sequence>MTTTTEHVPHGVGVEPEGPDPRRWLALGIIAVAQLMVVLDASIVNIALPHAQADLHISTADRQWIITAYTLAFGGLLLLGGRIADFAGRKRAFVGGLLGFAVASALGGAAPNAGLLFAARALQGVFAAVLAPASLSLVTVTFTESKERARAFGVYGAISGGGAAIGLIVGGLLTEFTSWRWCLLVNVPIALIAAAAALPIVRESKAAGHTRYDIPGVVAVTAGLVLLVYGFTKAAEDGWSASVTLGFLATAVALLVAFVVIEIRSAAPLLPLRVPLERNRGASYLSSLLIGAGLFAMFLFLTYYFQASLGYSALRTGFAFLPFSAGIIVSAGVASQLLPRTGPKILMASGSLLTTGGMLLLIRIGLDTGYASHVLPAEVLMSVGMGLVFVPLASTALIGVESHDAGVASALVNTTQQVGGSLGTALLNTVFATAVTSYVADHDAGPASQAQALISGYTTAFAWSAIILFVAFVVIVVLLRAGRDEVPTDGVPVHAG</sequence>
<dbReference type="InterPro" id="IPR011701">
    <property type="entry name" value="MFS"/>
</dbReference>
<feature type="transmembrane region" description="Helical" evidence="7">
    <location>
        <begin position="282"/>
        <end position="305"/>
    </location>
</feature>
<feature type="transmembrane region" description="Helical" evidence="7">
    <location>
        <begin position="92"/>
        <end position="111"/>
    </location>
</feature>
<keyword evidence="10" id="KW-1185">Reference proteome</keyword>
<evidence type="ECO:0000313" key="9">
    <source>
        <dbReference type="EMBL" id="SBW28201.1"/>
    </source>
</evidence>
<keyword evidence="2" id="KW-0813">Transport</keyword>
<keyword evidence="5 7" id="KW-1133">Transmembrane helix</keyword>
<feature type="transmembrane region" description="Helical" evidence="7">
    <location>
        <begin position="212"/>
        <end position="232"/>
    </location>
</feature>
<dbReference type="SUPFAM" id="SSF103473">
    <property type="entry name" value="MFS general substrate transporter"/>
    <property type="match status" value="1"/>
</dbReference>
<dbReference type="PANTHER" id="PTHR42718:SF46">
    <property type="entry name" value="BLR6921 PROTEIN"/>
    <property type="match status" value="1"/>
</dbReference>
<dbReference type="CDD" id="cd17321">
    <property type="entry name" value="MFS_MMR_MDR_like"/>
    <property type="match status" value="1"/>
</dbReference>
<dbReference type="InterPro" id="IPR020846">
    <property type="entry name" value="MFS_dom"/>
</dbReference>
<dbReference type="Proteomes" id="UP000199013">
    <property type="component" value="Unassembled WGS sequence"/>
</dbReference>
<feature type="transmembrane region" description="Helical" evidence="7">
    <location>
        <begin position="378"/>
        <end position="400"/>
    </location>
</feature>
<dbReference type="PROSITE" id="PS50850">
    <property type="entry name" value="MFS"/>
    <property type="match status" value="1"/>
</dbReference>
<gene>
    <name evidence="9" type="ORF">FDG2_5565</name>
</gene>
<dbReference type="PRINTS" id="PR01036">
    <property type="entry name" value="TCRTETB"/>
</dbReference>
<dbReference type="InterPro" id="IPR036259">
    <property type="entry name" value="MFS_trans_sf"/>
</dbReference>
<keyword evidence="4 7" id="KW-0812">Transmembrane</keyword>
<accession>A0A1C3PEF8</accession>
<dbReference type="AlphaFoldDB" id="A0A1C3PEF8"/>
<reference evidence="10" key="1">
    <citation type="submission" date="2016-02" db="EMBL/GenBank/DDBJ databases">
        <authorList>
            <person name="Wibberg D."/>
        </authorList>
    </citation>
    <scope>NUCLEOTIDE SEQUENCE [LARGE SCALE GENOMIC DNA]</scope>
</reference>
<feature type="transmembrane region" description="Helical" evidence="7">
    <location>
        <begin position="152"/>
        <end position="172"/>
    </location>
</feature>
<dbReference type="InterPro" id="IPR004638">
    <property type="entry name" value="EmrB-like"/>
</dbReference>
<feature type="transmembrane region" description="Helical" evidence="7">
    <location>
        <begin position="460"/>
        <end position="479"/>
    </location>
</feature>
<dbReference type="PROSITE" id="PS00216">
    <property type="entry name" value="SUGAR_TRANSPORT_1"/>
    <property type="match status" value="1"/>
</dbReference>
<dbReference type="PANTHER" id="PTHR42718">
    <property type="entry name" value="MAJOR FACILITATOR SUPERFAMILY MULTIDRUG TRANSPORTER MFSC"/>
    <property type="match status" value="1"/>
</dbReference>
<dbReference type="Gene3D" id="1.20.1250.20">
    <property type="entry name" value="MFS general substrate transporter like domains"/>
    <property type="match status" value="1"/>
</dbReference>
<evidence type="ECO:0000256" key="5">
    <source>
        <dbReference type="ARBA" id="ARBA00022989"/>
    </source>
</evidence>
<feature type="transmembrane region" description="Helical" evidence="7">
    <location>
        <begin position="345"/>
        <end position="366"/>
    </location>
</feature>
<evidence type="ECO:0000256" key="4">
    <source>
        <dbReference type="ARBA" id="ARBA00022692"/>
    </source>
</evidence>
<keyword evidence="6 7" id="KW-0472">Membrane</keyword>
<dbReference type="Pfam" id="PF07690">
    <property type="entry name" value="MFS_1"/>
    <property type="match status" value="1"/>
</dbReference>
<evidence type="ECO:0000256" key="2">
    <source>
        <dbReference type="ARBA" id="ARBA00022448"/>
    </source>
</evidence>
<dbReference type="GO" id="GO:0005886">
    <property type="term" value="C:plasma membrane"/>
    <property type="evidence" value="ECO:0007669"/>
    <property type="project" value="UniProtKB-SubCell"/>
</dbReference>
<evidence type="ECO:0000256" key="3">
    <source>
        <dbReference type="ARBA" id="ARBA00022475"/>
    </source>
</evidence>
<proteinExistence type="predicted"/>
<protein>
    <submittedName>
        <fullName evidence="9">EmrB/QacA subfamily drug resistance transporter</fullName>
    </submittedName>
</protein>
<dbReference type="InterPro" id="IPR005829">
    <property type="entry name" value="Sugar_transporter_CS"/>
</dbReference>
<feature type="transmembrane region" description="Helical" evidence="7">
    <location>
        <begin position="421"/>
        <end position="440"/>
    </location>
</feature>
<evidence type="ECO:0000259" key="8">
    <source>
        <dbReference type="PROSITE" id="PS50850"/>
    </source>
</evidence>
<keyword evidence="3" id="KW-1003">Cell membrane</keyword>
<evidence type="ECO:0000256" key="7">
    <source>
        <dbReference type="SAM" id="Phobius"/>
    </source>
</evidence>
<feature type="domain" description="Major facilitator superfamily (MFS) profile" evidence="8">
    <location>
        <begin position="26"/>
        <end position="483"/>
    </location>
</feature>
<feature type="transmembrane region" description="Helical" evidence="7">
    <location>
        <begin position="238"/>
        <end position="261"/>
    </location>
</feature>
<evidence type="ECO:0000313" key="10">
    <source>
        <dbReference type="Proteomes" id="UP000199013"/>
    </source>
</evidence>
<dbReference type="NCBIfam" id="TIGR00711">
    <property type="entry name" value="efflux_EmrB"/>
    <property type="match status" value="1"/>
</dbReference>
<feature type="transmembrane region" description="Helical" evidence="7">
    <location>
        <begin position="24"/>
        <end position="44"/>
    </location>
</feature>
<name>A0A1C3PEF8_9ACTN</name>
<comment type="subcellular location">
    <subcellularLocation>
        <location evidence="1">Cell membrane</location>
        <topology evidence="1">Multi-pass membrane protein</topology>
    </subcellularLocation>
</comment>
<organism evidence="9 10">
    <name type="scientific">Candidatus Protofrankia californiensis</name>
    <dbReference type="NCBI Taxonomy" id="1839754"/>
    <lineage>
        <taxon>Bacteria</taxon>
        <taxon>Bacillati</taxon>
        <taxon>Actinomycetota</taxon>
        <taxon>Actinomycetes</taxon>
        <taxon>Frankiales</taxon>
        <taxon>Frankiaceae</taxon>
        <taxon>Protofrankia</taxon>
    </lineage>
</organism>
<dbReference type="EMBL" id="FLUV01002312">
    <property type="protein sequence ID" value="SBW28201.1"/>
    <property type="molecule type" value="Genomic_DNA"/>
</dbReference>
<feature type="transmembrane region" description="Helical" evidence="7">
    <location>
        <begin position="117"/>
        <end position="140"/>
    </location>
</feature>